<organism evidence="2 3">
    <name type="scientific">Chelativorans intermedius</name>
    <dbReference type="NCBI Taxonomy" id="515947"/>
    <lineage>
        <taxon>Bacteria</taxon>
        <taxon>Pseudomonadati</taxon>
        <taxon>Pseudomonadota</taxon>
        <taxon>Alphaproteobacteria</taxon>
        <taxon>Hyphomicrobiales</taxon>
        <taxon>Phyllobacteriaceae</taxon>
        <taxon>Chelativorans</taxon>
    </lineage>
</organism>
<dbReference type="EMBL" id="JBHLXD010000001">
    <property type="protein sequence ID" value="MFC0206935.1"/>
    <property type="molecule type" value="Genomic_DNA"/>
</dbReference>
<comment type="caution">
    <text evidence="2">The sequence shown here is derived from an EMBL/GenBank/DDBJ whole genome shotgun (WGS) entry which is preliminary data.</text>
</comment>
<accession>A0ABV6D2Q8</accession>
<dbReference type="RefSeq" id="WP_261518891.1">
    <property type="nucleotide sequence ID" value="NZ_JAODNW010000002.1"/>
</dbReference>
<dbReference type="Proteomes" id="UP001589755">
    <property type="component" value="Unassembled WGS sequence"/>
</dbReference>
<reference evidence="2 3" key="1">
    <citation type="submission" date="2024-09" db="EMBL/GenBank/DDBJ databases">
        <authorList>
            <person name="Sun Q."/>
            <person name="Mori K."/>
        </authorList>
    </citation>
    <scope>NUCLEOTIDE SEQUENCE [LARGE SCALE GENOMIC DNA]</scope>
    <source>
        <strain evidence="2 3">CCM 8543</strain>
    </source>
</reference>
<evidence type="ECO:0000313" key="3">
    <source>
        <dbReference type="Proteomes" id="UP001589755"/>
    </source>
</evidence>
<protein>
    <submittedName>
        <fullName evidence="2">Uncharacterized protein</fullName>
    </submittedName>
</protein>
<sequence length="139" mass="14009">MNRIAILTSAIALLGAGNAFAFDAASGFGPSDAGDQPVPRFQTEALIDRSAVTASIGQAQGTVVRGPVGFSAAMGFGPSDADDQTAPRFQSRGAVDHSLVTASIGQPAPRAAAIGYSAATGFGISDADDQPVPRFQTAR</sequence>
<gene>
    <name evidence="2" type="ORF">ACFFJ2_00800</name>
</gene>
<evidence type="ECO:0000313" key="2">
    <source>
        <dbReference type="EMBL" id="MFC0206935.1"/>
    </source>
</evidence>
<name>A0ABV6D2Q8_9HYPH</name>
<feature type="signal peptide" evidence="1">
    <location>
        <begin position="1"/>
        <end position="21"/>
    </location>
</feature>
<proteinExistence type="predicted"/>
<keyword evidence="1" id="KW-0732">Signal</keyword>
<feature type="chain" id="PRO_5045651646" evidence="1">
    <location>
        <begin position="22"/>
        <end position="139"/>
    </location>
</feature>
<evidence type="ECO:0000256" key="1">
    <source>
        <dbReference type="SAM" id="SignalP"/>
    </source>
</evidence>
<keyword evidence="3" id="KW-1185">Reference proteome</keyword>